<evidence type="ECO:0000256" key="1">
    <source>
        <dbReference type="ARBA" id="ARBA00004273"/>
    </source>
</evidence>
<dbReference type="PROSITE" id="PS00760">
    <property type="entry name" value="SPASE_I_2"/>
    <property type="match status" value="1"/>
</dbReference>
<dbReference type="SUPFAM" id="SSF51306">
    <property type="entry name" value="LexA/Signal peptidase"/>
    <property type="match status" value="1"/>
</dbReference>
<dbReference type="InterPro" id="IPR052064">
    <property type="entry name" value="Mito_IMP1_subunit"/>
</dbReference>
<dbReference type="InterPro" id="IPR019533">
    <property type="entry name" value="Peptidase_S26"/>
</dbReference>
<evidence type="ECO:0000256" key="8">
    <source>
        <dbReference type="RuleBase" id="RU362041"/>
    </source>
</evidence>
<dbReference type="GO" id="GO:0006627">
    <property type="term" value="P:protein processing involved in protein targeting to mitochondrion"/>
    <property type="evidence" value="ECO:0007669"/>
    <property type="project" value="TreeGrafter"/>
</dbReference>
<dbReference type="PRINTS" id="PR00727">
    <property type="entry name" value="LEADERPTASE"/>
</dbReference>
<keyword evidence="5" id="KW-0472">Membrane</keyword>
<dbReference type="InterPro" id="IPR000223">
    <property type="entry name" value="Pept_S26A_signal_pept_1"/>
</dbReference>
<evidence type="ECO:0000256" key="2">
    <source>
        <dbReference type="ARBA" id="ARBA00022792"/>
    </source>
</evidence>
<comment type="caution">
    <text evidence="10">The sequence shown here is derived from an EMBL/GenBank/DDBJ whole genome shotgun (WGS) entry which is preliminary data.</text>
</comment>
<dbReference type="Proteomes" id="UP001295740">
    <property type="component" value="Unassembled WGS sequence"/>
</dbReference>
<dbReference type="GO" id="GO:0004252">
    <property type="term" value="F:serine-type endopeptidase activity"/>
    <property type="evidence" value="ECO:0007669"/>
    <property type="project" value="InterPro"/>
</dbReference>
<dbReference type="InterPro" id="IPR036286">
    <property type="entry name" value="LexA/Signal_pep-like_sf"/>
</dbReference>
<organism evidence="10 11">
    <name type="scientific">Anthostomella pinea</name>
    <dbReference type="NCBI Taxonomy" id="933095"/>
    <lineage>
        <taxon>Eukaryota</taxon>
        <taxon>Fungi</taxon>
        <taxon>Dikarya</taxon>
        <taxon>Ascomycota</taxon>
        <taxon>Pezizomycotina</taxon>
        <taxon>Sordariomycetes</taxon>
        <taxon>Xylariomycetidae</taxon>
        <taxon>Xylariales</taxon>
        <taxon>Xylariaceae</taxon>
        <taxon>Anthostomella</taxon>
    </lineage>
</organism>
<keyword evidence="2 8" id="KW-0999">Mitochondrion inner membrane</keyword>
<comment type="subcellular location">
    <subcellularLocation>
        <location evidence="1 8">Mitochondrion inner membrane</location>
    </subcellularLocation>
</comment>
<dbReference type="EC" id="3.4.21.-" evidence="8"/>
<comment type="similarity">
    <text evidence="6">Belongs to the peptidase S26 family. IMP1 subfamily.</text>
</comment>
<evidence type="ECO:0000256" key="4">
    <source>
        <dbReference type="ARBA" id="ARBA00023128"/>
    </source>
</evidence>
<dbReference type="GO" id="GO:0042720">
    <property type="term" value="C:mitochondrial inner membrane peptidase complex"/>
    <property type="evidence" value="ECO:0007669"/>
    <property type="project" value="TreeGrafter"/>
</dbReference>
<keyword evidence="3 8" id="KW-0378">Hydrolase</keyword>
<dbReference type="CDD" id="cd06530">
    <property type="entry name" value="S26_SPase_I"/>
    <property type="match status" value="1"/>
</dbReference>
<evidence type="ECO:0000313" key="10">
    <source>
        <dbReference type="EMBL" id="CAJ2507891.1"/>
    </source>
</evidence>
<dbReference type="Gene3D" id="2.10.109.10">
    <property type="entry name" value="Umud Fragment, subunit A"/>
    <property type="match status" value="1"/>
</dbReference>
<name>A0AAI8YK69_9PEZI</name>
<protein>
    <recommendedName>
        <fullName evidence="8">Mitochondrial inner membrane protease subunit</fullName>
        <ecNumber evidence="8">3.4.21.-</ecNumber>
    </recommendedName>
</protein>
<proteinExistence type="inferred from homology"/>
<keyword evidence="4 8" id="KW-0496">Mitochondrion</keyword>
<dbReference type="PANTHER" id="PTHR12383:SF16">
    <property type="entry name" value="MITOCHONDRIAL INNER MEMBRANE PROTEASE SUBUNIT 1"/>
    <property type="match status" value="1"/>
</dbReference>
<dbReference type="Pfam" id="PF10502">
    <property type="entry name" value="Peptidase_S26"/>
    <property type="match status" value="1"/>
</dbReference>
<evidence type="ECO:0000313" key="11">
    <source>
        <dbReference type="Proteomes" id="UP001295740"/>
    </source>
</evidence>
<evidence type="ECO:0000256" key="3">
    <source>
        <dbReference type="ARBA" id="ARBA00022801"/>
    </source>
</evidence>
<accession>A0AAI8YK69</accession>
<dbReference type="InterPro" id="IPR019757">
    <property type="entry name" value="Pept_S26A_signal_pept_1_Lys-AS"/>
</dbReference>
<keyword evidence="8" id="KW-0645">Protease</keyword>
<dbReference type="NCBIfam" id="TIGR02227">
    <property type="entry name" value="sigpep_I_bact"/>
    <property type="match status" value="1"/>
</dbReference>
<dbReference type="PANTHER" id="PTHR12383">
    <property type="entry name" value="PROTEASE FAMILY S26 MITOCHONDRIAL INNER MEMBRANE PROTEASE-RELATED"/>
    <property type="match status" value="1"/>
</dbReference>
<feature type="active site" evidence="7">
    <location>
        <position position="82"/>
    </location>
</feature>
<evidence type="ECO:0000256" key="7">
    <source>
        <dbReference type="PIRSR" id="PIRSR600223-1"/>
    </source>
</evidence>
<dbReference type="EMBL" id="CAUWAG010000010">
    <property type="protein sequence ID" value="CAJ2507891.1"/>
    <property type="molecule type" value="Genomic_DNA"/>
</dbReference>
<evidence type="ECO:0000256" key="5">
    <source>
        <dbReference type="ARBA" id="ARBA00023136"/>
    </source>
</evidence>
<feature type="active site" evidence="7">
    <location>
        <position position="38"/>
    </location>
</feature>
<dbReference type="AlphaFoldDB" id="A0AAI8YK69"/>
<feature type="domain" description="Peptidase S26" evidence="9">
    <location>
        <begin position="13"/>
        <end position="157"/>
    </location>
</feature>
<gene>
    <name evidence="10" type="ORF">KHLLAP_LOCUS8359</name>
</gene>
<dbReference type="GO" id="GO:0006465">
    <property type="term" value="P:signal peptide processing"/>
    <property type="evidence" value="ECO:0007669"/>
    <property type="project" value="InterPro"/>
</dbReference>
<reference evidence="10" key="1">
    <citation type="submission" date="2023-10" db="EMBL/GenBank/DDBJ databases">
        <authorList>
            <person name="Hackl T."/>
        </authorList>
    </citation>
    <scope>NUCLEOTIDE SEQUENCE</scope>
</reference>
<keyword evidence="11" id="KW-1185">Reference proteome</keyword>
<evidence type="ECO:0000259" key="9">
    <source>
        <dbReference type="Pfam" id="PF10502"/>
    </source>
</evidence>
<evidence type="ECO:0000256" key="6">
    <source>
        <dbReference type="ARBA" id="ARBA00038445"/>
    </source>
</evidence>
<sequence>MPFLGHPLTAVITTLKTITLTHVIFTYAYSPGLGSGPSMLPTFLATADWFVTDRRFRRGRGVSVGDCVTYAIPVEPGQEGVKRVLGLPGDYVLLNSPPDADLGVKGRGSRAIATAGENMIQVPKGHCYIVGDNLPWSRDSRDFGPLPMGLIKGKVVAKMSFDGWWPPNWFSKVESGLRSPPPTATGASHPPS</sequence>